<name>A0A841NGQ3_9FLAO</name>
<sequence>MDRTKIFFFFLILIGLSDLCSAQEKTEKDIWSGTYLVNEINNGVSGTVDTLLIARIENADPKKIPAKEESDLIRWSMTSKRDGDKDKIKVKRFLFDVENDYNGYEEFGWTNLHKEGKMNCIDGGHFFICQTQPGTTVTFGKDETYFTKTGVFGIWLHYGVVELKKE</sequence>
<dbReference type="RefSeq" id="WP_184166364.1">
    <property type="nucleotide sequence ID" value="NZ_JACHLC010000006.1"/>
</dbReference>
<gene>
    <name evidence="1" type="ORF">HNP36_003526</name>
</gene>
<proteinExistence type="predicted"/>
<accession>A0A841NGQ3</accession>
<dbReference type="AlphaFoldDB" id="A0A841NGQ3"/>
<evidence type="ECO:0000313" key="2">
    <source>
        <dbReference type="Proteomes" id="UP000589738"/>
    </source>
</evidence>
<comment type="caution">
    <text evidence="1">The sequence shown here is derived from an EMBL/GenBank/DDBJ whole genome shotgun (WGS) entry which is preliminary data.</text>
</comment>
<organism evidence="1 2">
    <name type="scientific">Chryseobacterium shigense</name>
    <dbReference type="NCBI Taxonomy" id="297244"/>
    <lineage>
        <taxon>Bacteria</taxon>
        <taxon>Pseudomonadati</taxon>
        <taxon>Bacteroidota</taxon>
        <taxon>Flavobacteriia</taxon>
        <taxon>Flavobacteriales</taxon>
        <taxon>Weeksellaceae</taxon>
        <taxon>Chryseobacterium group</taxon>
        <taxon>Chryseobacterium</taxon>
    </lineage>
</organism>
<evidence type="ECO:0000313" key="1">
    <source>
        <dbReference type="EMBL" id="MBB6372410.1"/>
    </source>
</evidence>
<dbReference type="EMBL" id="JACHLC010000006">
    <property type="protein sequence ID" value="MBB6372410.1"/>
    <property type="molecule type" value="Genomic_DNA"/>
</dbReference>
<protein>
    <recommendedName>
        <fullName evidence="3">Phosphate ABC transporter permease</fullName>
    </recommendedName>
</protein>
<keyword evidence="2" id="KW-1185">Reference proteome</keyword>
<dbReference type="Proteomes" id="UP000589738">
    <property type="component" value="Unassembled WGS sequence"/>
</dbReference>
<reference evidence="1 2" key="1">
    <citation type="submission" date="2020-08" db="EMBL/GenBank/DDBJ databases">
        <title>Functional genomics of gut bacteria from endangered species of beetles.</title>
        <authorList>
            <person name="Carlos-Shanley C."/>
        </authorList>
    </citation>
    <scope>NUCLEOTIDE SEQUENCE [LARGE SCALE GENOMIC DNA]</scope>
    <source>
        <strain evidence="1 2">S00136</strain>
    </source>
</reference>
<evidence type="ECO:0008006" key="3">
    <source>
        <dbReference type="Google" id="ProtNLM"/>
    </source>
</evidence>